<dbReference type="InterPro" id="IPR052353">
    <property type="entry name" value="Benzoxazolinone_Detox_Enz"/>
</dbReference>
<feature type="domain" description="MOSC" evidence="1">
    <location>
        <begin position="32"/>
        <end position="166"/>
    </location>
</feature>
<dbReference type="Pfam" id="PF03475">
    <property type="entry name" value="YiiM_3-alpha"/>
    <property type="match status" value="1"/>
</dbReference>
<keyword evidence="3" id="KW-1185">Reference proteome</keyword>
<proteinExistence type="predicted"/>
<dbReference type="RefSeq" id="WP_323078747.1">
    <property type="nucleotide sequence ID" value="NZ_CBCSKM010000002.1"/>
</dbReference>
<reference evidence="2 3" key="1">
    <citation type="submission" date="2023-12" db="EMBL/GenBank/DDBJ databases">
        <title>Whole genome sequencing of Paenibacillus phoenicis isolated from the Phoenix Mars Lander spacecraft assembly facility.</title>
        <authorList>
            <person name="Garcia A."/>
            <person name="Venkateswaran K."/>
        </authorList>
    </citation>
    <scope>NUCLEOTIDE SEQUENCE [LARGE SCALE GENOMIC DNA]</scope>
    <source>
        <strain evidence="2 3">3PO2SA</strain>
    </source>
</reference>
<dbReference type="EMBL" id="JAYERP010000001">
    <property type="protein sequence ID" value="MEA3572185.1"/>
    <property type="molecule type" value="Genomic_DNA"/>
</dbReference>
<dbReference type="InterPro" id="IPR011037">
    <property type="entry name" value="Pyrv_Knase-like_insert_dom_sf"/>
</dbReference>
<dbReference type="Proteomes" id="UP001292216">
    <property type="component" value="Unassembled WGS sequence"/>
</dbReference>
<dbReference type="InterPro" id="IPR005302">
    <property type="entry name" value="MoCF_Sase_C"/>
</dbReference>
<organism evidence="2 3">
    <name type="scientific">Paenibacillus phoenicis</name>
    <dbReference type="NCBI Taxonomy" id="554117"/>
    <lineage>
        <taxon>Bacteria</taxon>
        <taxon>Bacillati</taxon>
        <taxon>Bacillota</taxon>
        <taxon>Bacilli</taxon>
        <taxon>Bacillales</taxon>
        <taxon>Paenibacillaceae</taxon>
        <taxon>Paenibacillus</taxon>
    </lineage>
</organism>
<dbReference type="PANTHER" id="PTHR30212:SF2">
    <property type="entry name" value="PROTEIN YIIM"/>
    <property type="match status" value="1"/>
</dbReference>
<evidence type="ECO:0000313" key="3">
    <source>
        <dbReference type="Proteomes" id="UP001292216"/>
    </source>
</evidence>
<sequence length="219" mass="24776">MGDHMTVRSLNVGKPIEVEHQGKTIRTGIFKMPVTEARYLSSVNFAGDEQADLKFHGGPDKAVCVYPYERYAYWEEKFGITLELGAFGENITTEGMLEDEICIGDRFRMGGTMVQVSQPRQPCFKLGVKHGLPELPQAIQQTGYTGYYFRVLQEGEVRPWDQLELVERHPAGVTLAFANRVMHVDKEDAEGIRRILAVEELSASWREQLTARLNRLAGK</sequence>
<dbReference type="Gene3D" id="2.40.33.20">
    <property type="entry name" value="PK beta-barrel domain-like"/>
    <property type="match status" value="1"/>
</dbReference>
<dbReference type="InterPro" id="IPR005163">
    <property type="entry name" value="Tri_helical_YiiM-like"/>
</dbReference>
<gene>
    <name evidence="2" type="ORF">U9M73_19870</name>
</gene>
<evidence type="ECO:0000259" key="1">
    <source>
        <dbReference type="PROSITE" id="PS51340"/>
    </source>
</evidence>
<dbReference type="SUPFAM" id="SSF50800">
    <property type="entry name" value="PK beta-barrel domain-like"/>
    <property type="match status" value="1"/>
</dbReference>
<protein>
    <submittedName>
        <fullName evidence="2">MOSC domain-containing protein</fullName>
    </submittedName>
</protein>
<comment type="caution">
    <text evidence="2">The sequence shown here is derived from an EMBL/GenBank/DDBJ whole genome shotgun (WGS) entry which is preliminary data.</text>
</comment>
<evidence type="ECO:0000313" key="2">
    <source>
        <dbReference type="EMBL" id="MEA3572185.1"/>
    </source>
</evidence>
<accession>A0ABU5PQJ0</accession>
<dbReference type="Pfam" id="PF03473">
    <property type="entry name" value="MOSC"/>
    <property type="match status" value="1"/>
</dbReference>
<dbReference type="PROSITE" id="PS51340">
    <property type="entry name" value="MOSC"/>
    <property type="match status" value="1"/>
</dbReference>
<name>A0ABU5PQJ0_9BACL</name>
<dbReference type="PANTHER" id="PTHR30212">
    <property type="entry name" value="PROTEIN YIIM"/>
    <property type="match status" value="1"/>
</dbReference>